<evidence type="ECO:0000256" key="3">
    <source>
        <dbReference type="ARBA" id="ARBA00023082"/>
    </source>
</evidence>
<name>A0A644VVW9_9ZZZZ</name>
<dbReference type="Pfam" id="PF04542">
    <property type="entry name" value="Sigma70_r2"/>
    <property type="match status" value="1"/>
</dbReference>
<accession>A0A644VVW9</accession>
<evidence type="ECO:0000256" key="2">
    <source>
        <dbReference type="ARBA" id="ARBA00023015"/>
    </source>
</evidence>
<dbReference type="SUPFAM" id="SSF88946">
    <property type="entry name" value="Sigma2 domain of RNA polymerase sigma factors"/>
    <property type="match status" value="1"/>
</dbReference>
<evidence type="ECO:0008006" key="8">
    <source>
        <dbReference type="Google" id="ProtNLM"/>
    </source>
</evidence>
<dbReference type="NCBIfam" id="TIGR02937">
    <property type="entry name" value="sigma70-ECF"/>
    <property type="match status" value="1"/>
</dbReference>
<gene>
    <name evidence="7" type="ORF">SDC9_40657</name>
</gene>
<dbReference type="Pfam" id="PF08281">
    <property type="entry name" value="Sigma70_r4_2"/>
    <property type="match status" value="1"/>
</dbReference>
<dbReference type="InterPro" id="IPR013324">
    <property type="entry name" value="RNA_pol_sigma_r3/r4-like"/>
</dbReference>
<comment type="caution">
    <text evidence="7">The sequence shown here is derived from an EMBL/GenBank/DDBJ whole genome shotgun (WGS) entry which is preliminary data.</text>
</comment>
<dbReference type="PANTHER" id="PTHR43133:SF46">
    <property type="entry name" value="RNA POLYMERASE SIGMA-70 FACTOR ECF SUBFAMILY"/>
    <property type="match status" value="1"/>
</dbReference>
<evidence type="ECO:0000259" key="6">
    <source>
        <dbReference type="Pfam" id="PF08281"/>
    </source>
</evidence>
<dbReference type="PANTHER" id="PTHR43133">
    <property type="entry name" value="RNA POLYMERASE ECF-TYPE SIGMA FACTO"/>
    <property type="match status" value="1"/>
</dbReference>
<dbReference type="InterPro" id="IPR039425">
    <property type="entry name" value="RNA_pol_sigma-70-like"/>
</dbReference>
<dbReference type="NCBIfam" id="TIGR02985">
    <property type="entry name" value="Sig70_bacteroi1"/>
    <property type="match status" value="1"/>
</dbReference>
<comment type="similarity">
    <text evidence="1">Belongs to the sigma-70 factor family. ECF subfamily.</text>
</comment>
<dbReference type="EMBL" id="VSSQ01000430">
    <property type="protein sequence ID" value="MPL94503.1"/>
    <property type="molecule type" value="Genomic_DNA"/>
</dbReference>
<evidence type="ECO:0000313" key="7">
    <source>
        <dbReference type="EMBL" id="MPL94503.1"/>
    </source>
</evidence>
<proteinExistence type="inferred from homology"/>
<sequence>MNNKSDLNTFNSIFQEYQPRFLLFAQSYLRNILVAEDVVMESFMYYWENRHQLSSSINIPAYILTTVKHKCLNYLQHLDVRTKVSEELTEHAEWKLYIQITTLEACDPQELFSSEVQALVEKTLASLPVQTALIFKMSRYENKSNKDIAIELNLSTKAVEFHITKALKKLRIVLKDYLVLLYFINLLK</sequence>
<dbReference type="AlphaFoldDB" id="A0A644VVW9"/>
<dbReference type="Gene3D" id="1.10.1740.10">
    <property type="match status" value="1"/>
</dbReference>
<protein>
    <recommendedName>
        <fullName evidence="8">RNA polymerase sigma-70 factor</fullName>
    </recommendedName>
</protein>
<evidence type="ECO:0000256" key="1">
    <source>
        <dbReference type="ARBA" id="ARBA00010641"/>
    </source>
</evidence>
<keyword evidence="3" id="KW-0731">Sigma factor</keyword>
<dbReference type="GO" id="GO:0016987">
    <property type="term" value="F:sigma factor activity"/>
    <property type="evidence" value="ECO:0007669"/>
    <property type="project" value="UniProtKB-KW"/>
</dbReference>
<dbReference type="InterPro" id="IPR014327">
    <property type="entry name" value="RNA_pol_sigma70_bacteroid"/>
</dbReference>
<dbReference type="SUPFAM" id="SSF88659">
    <property type="entry name" value="Sigma3 and sigma4 domains of RNA polymerase sigma factors"/>
    <property type="match status" value="1"/>
</dbReference>
<dbReference type="GO" id="GO:0003677">
    <property type="term" value="F:DNA binding"/>
    <property type="evidence" value="ECO:0007669"/>
    <property type="project" value="InterPro"/>
</dbReference>
<reference evidence="7" key="1">
    <citation type="submission" date="2019-08" db="EMBL/GenBank/DDBJ databases">
        <authorList>
            <person name="Kucharzyk K."/>
            <person name="Murdoch R.W."/>
            <person name="Higgins S."/>
            <person name="Loffler F."/>
        </authorList>
    </citation>
    <scope>NUCLEOTIDE SEQUENCE</scope>
</reference>
<feature type="domain" description="RNA polymerase sigma-70 region 2" evidence="5">
    <location>
        <begin position="14"/>
        <end position="76"/>
    </location>
</feature>
<dbReference type="Gene3D" id="1.10.10.10">
    <property type="entry name" value="Winged helix-like DNA-binding domain superfamily/Winged helix DNA-binding domain"/>
    <property type="match status" value="1"/>
</dbReference>
<evidence type="ECO:0000259" key="5">
    <source>
        <dbReference type="Pfam" id="PF04542"/>
    </source>
</evidence>
<dbReference type="GO" id="GO:0006352">
    <property type="term" value="P:DNA-templated transcription initiation"/>
    <property type="evidence" value="ECO:0007669"/>
    <property type="project" value="InterPro"/>
</dbReference>
<dbReference type="InterPro" id="IPR013249">
    <property type="entry name" value="RNA_pol_sigma70_r4_t2"/>
</dbReference>
<dbReference type="InterPro" id="IPR014284">
    <property type="entry name" value="RNA_pol_sigma-70_dom"/>
</dbReference>
<dbReference type="InterPro" id="IPR007627">
    <property type="entry name" value="RNA_pol_sigma70_r2"/>
</dbReference>
<keyword evidence="2" id="KW-0805">Transcription regulation</keyword>
<evidence type="ECO:0000256" key="4">
    <source>
        <dbReference type="ARBA" id="ARBA00023163"/>
    </source>
</evidence>
<dbReference type="InterPro" id="IPR036388">
    <property type="entry name" value="WH-like_DNA-bd_sf"/>
</dbReference>
<dbReference type="InterPro" id="IPR013325">
    <property type="entry name" value="RNA_pol_sigma_r2"/>
</dbReference>
<feature type="domain" description="RNA polymerase sigma factor 70 region 4 type 2" evidence="6">
    <location>
        <begin position="119"/>
        <end position="170"/>
    </location>
</feature>
<keyword evidence="4" id="KW-0804">Transcription</keyword>
<organism evidence="7">
    <name type="scientific">bioreactor metagenome</name>
    <dbReference type="NCBI Taxonomy" id="1076179"/>
    <lineage>
        <taxon>unclassified sequences</taxon>
        <taxon>metagenomes</taxon>
        <taxon>ecological metagenomes</taxon>
    </lineage>
</organism>